<dbReference type="Proteomes" id="UP000282028">
    <property type="component" value="Unassembled WGS sequence"/>
</dbReference>
<evidence type="ECO:0000313" key="3">
    <source>
        <dbReference type="Proteomes" id="UP000282028"/>
    </source>
</evidence>
<dbReference type="EMBL" id="RHHR01000070">
    <property type="protein sequence ID" value="RNB65871.1"/>
    <property type="molecule type" value="Genomic_DNA"/>
</dbReference>
<comment type="caution">
    <text evidence="2">The sequence shown here is derived from an EMBL/GenBank/DDBJ whole genome shotgun (WGS) entry which is preliminary data.</text>
</comment>
<proteinExistence type="predicted"/>
<sequence>MIIRGGSIVSDTFTPKGYQHVTTYFTVKDANQMIDFLKRVFDAQELNRGMNEHGLITHAEVRIGDTIVELSEENDRFPPRTNTLHIFVPDTDECYKRALDLGSNSLYEPADIPYGERSGGIEDPFGNHWYIATFTGGEGRGYYR</sequence>
<dbReference type="PANTHER" id="PTHR34109:SF1">
    <property type="entry name" value="VOC DOMAIN-CONTAINING PROTEIN"/>
    <property type="match status" value="1"/>
</dbReference>
<dbReference type="CDD" id="cd07246">
    <property type="entry name" value="VOC_like"/>
    <property type="match status" value="1"/>
</dbReference>
<feature type="domain" description="VOC" evidence="1">
    <location>
        <begin position="17"/>
        <end position="134"/>
    </location>
</feature>
<accession>A0A3M8BR33</accession>
<gene>
    <name evidence="2" type="ORF">EDM52_23670</name>
</gene>
<dbReference type="SUPFAM" id="SSF54593">
    <property type="entry name" value="Glyoxalase/Bleomycin resistance protein/Dihydroxybiphenyl dioxygenase"/>
    <property type="match status" value="1"/>
</dbReference>
<dbReference type="OrthoDB" id="9795306at2"/>
<keyword evidence="3" id="KW-1185">Reference proteome</keyword>
<reference evidence="2 3" key="1">
    <citation type="submission" date="2018-10" db="EMBL/GenBank/DDBJ databases">
        <title>Phylogenomics of Brevibacillus.</title>
        <authorList>
            <person name="Dunlap C."/>
        </authorList>
    </citation>
    <scope>NUCLEOTIDE SEQUENCE [LARGE SCALE GENOMIC DNA]</scope>
    <source>
        <strain evidence="2 3">JCM 12215</strain>
    </source>
</reference>
<evidence type="ECO:0000259" key="1">
    <source>
        <dbReference type="PROSITE" id="PS51819"/>
    </source>
</evidence>
<dbReference type="Gene3D" id="3.30.720.120">
    <property type="match status" value="1"/>
</dbReference>
<dbReference type="InterPro" id="IPR037523">
    <property type="entry name" value="VOC_core"/>
</dbReference>
<dbReference type="AlphaFoldDB" id="A0A3M8BR33"/>
<organism evidence="2 3">
    <name type="scientific">Brevibacillus invocatus</name>
    <dbReference type="NCBI Taxonomy" id="173959"/>
    <lineage>
        <taxon>Bacteria</taxon>
        <taxon>Bacillati</taxon>
        <taxon>Bacillota</taxon>
        <taxon>Bacilli</taxon>
        <taxon>Bacillales</taxon>
        <taxon>Paenibacillaceae</taxon>
        <taxon>Brevibacillus</taxon>
    </lineage>
</organism>
<evidence type="ECO:0000313" key="2">
    <source>
        <dbReference type="EMBL" id="RNB65871.1"/>
    </source>
</evidence>
<dbReference type="Gene3D" id="3.30.720.110">
    <property type="match status" value="1"/>
</dbReference>
<name>A0A3M8BR33_9BACL</name>
<dbReference type="PANTHER" id="PTHR34109">
    <property type="entry name" value="BNAUNNG04460D PROTEIN-RELATED"/>
    <property type="match status" value="1"/>
</dbReference>
<dbReference type="InterPro" id="IPR004360">
    <property type="entry name" value="Glyas_Fos-R_dOase_dom"/>
</dbReference>
<dbReference type="Pfam" id="PF00903">
    <property type="entry name" value="Glyoxalase"/>
    <property type="match status" value="1"/>
</dbReference>
<dbReference type="InterPro" id="IPR029068">
    <property type="entry name" value="Glyas_Bleomycin-R_OHBP_Dase"/>
</dbReference>
<dbReference type="PROSITE" id="PS51819">
    <property type="entry name" value="VOC"/>
    <property type="match status" value="1"/>
</dbReference>
<protein>
    <submittedName>
        <fullName evidence="2">VOC family protein</fullName>
    </submittedName>
</protein>